<dbReference type="Proteomes" id="UP000005496">
    <property type="component" value="Unassembled WGS sequence"/>
</dbReference>
<dbReference type="OrthoDB" id="9811073at2"/>
<evidence type="ECO:0000313" key="1">
    <source>
        <dbReference type="EMBL" id="EFI34544.1"/>
    </source>
</evidence>
<proteinExistence type="predicted"/>
<accession>D6SP68</accession>
<keyword evidence="2" id="KW-1185">Reference proteome</keyword>
<reference evidence="1" key="1">
    <citation type="submission" date="2010-05" db="EMBL/GenBank/DDBJ databases">
        <title>The draft genome of Desulfonatronospira thiodismutans ASO3-1.</title>
        <authorList>
            <consortium name="US DOE Joint Genome Institute (JGI-PGF)"/>
            <person name="Lucas S."/>
            <person name="Copeland A."/>
            <person name="Lapidus A."/>
            <person name="Cheng J.-F."/>
            <person name="Bruce D."/>
            <person name="Goodwin L."/>
            <person name="Pitluck S."/>
            <person name="Chertkov O."/>
            <person name="Brettin T."/>
            <person name="Detter J.C."/>
            <person name="Han C."/>
            <person name="Land M.L."/>
            <person name="Hauser L."/>
            <person name="Kyrpides N."/>
            <person name="Mikhailova N."/>
            <person name="Muyzer G."/>
            <person name="Woyke T."/>
        </authorList>
    </citation>
    <scope>NUCLEOTIDE SEQUENCE [LARGE SCALE GENOMIC DNA]</scope>
    <source>
        <strain evidence="1">ASO3-1</strain>
    </source>
</reference>
<dbReference type="AlphaFoldDB" id="D6SP68"/>
<dbReference type="InterPro" id="IPR027417">
    <property type="entry name" value="P-loop_NTPase"/>
</dbReference>
<dbReference type="Gene3D" id="3.40.50.300">
    <property type="entry name" value="P-loop containing nucleotide triphosphate hydrolases"/>
    <property type="match status" value="1"/>
</dbReference>
<sequence>MTMSSAPSTAIQEQSNAAGLLLRLVDNPPCSLVLEGGSQTQRSALAGYLLKALHCRNPGDGPCLKCDMCVKIEADAFRDLFRLTPLEGLSVDEVREIRPALSQSPHHGWRMVVVEEAGEMNASCANALLKSVEEPVSRNIFVFLSNERQSILPTIVSRSFVLTLGRTPGTGLESGQEELYSDFSTFVLHGKGFMHKCSKKENFDLTGARQFLVRIRLDLARGMRGEKSLFKNIEPVKANKMLLTLQKAEQALAFKARTDLVMQWLALTMWKIFNKKQ</sequence>
<organism evidence="1 2">
    <name type="scientific">Desulfonatronospira thiodismutans ASO3-1</name>
    <dbReference type="NCBI Taxonomy" id="555779"/>
    <lineage>
        <taxon>Bacteria</taxon>
        <taxon>Pseudomonadati</taxon>
        <taxon>Thermodesulfobacteriota</taxon>
        <taxon>Desulfovibrionia</taxon>
        <taxon>Desulfovibrionales</taxon>
        <taxon>Desulfonatronovibrionaceae</taxon>
        <taxon>Desulfonatronospira</taxon>
    </lineage>
</organism>
<gene>
    <name evidence="1" type="ORF">Dthio_PD1916</name>
</gene>
<dbReference type="SUPFAM" id="SSF52540">
    <property type="entry name" value="P-loop containing nucleoside triphosphate hydrolases"/>
    <property type="match status" value="1"/>
</dbReference>
<dbReference type="eggNOG" id="COG0470">
    <property type="taxonomic scope" value="Bacteria"/>
</dbReference>
<comment type="caution">
    <text evidence="1">The sequence shown here is derived from an EMBL/GenBank/DDBJ whole genome shotgun (WGS) entry which is preliminary data.</text>
</comment>
<dbReference type="EMBL" id="ACJN02000002">
    <property type="protein sequence ID" value="EFI34544.1"/>
    <property type="molecule type" value="Genomic_DNA"/>
</dbReference>
<protein>
    <submittedName>
        <fullName evidence="1">DNA polymerase III, delta prime subunit, putative</fullName>
    </submittedName>
</protein>
<dbReference type="Pfam" id="PF13177">
    <property type="entry name" value="DNA_pol3_delta2"/>
    <property type="match status" value="1"/>
</dbReference>
<name>D6SP68_9BACT</name>
<evidence type="ECO:0000313" key="2">
    <source>
        <dbReference type="Proteomes" id="UP000005496"/>
    </source>
</evidence>